<dbReference type="SUPFAM" id="SSF47240">
    <property type="entry name" value="Ferritin-like"/>
    <property type="match status" value="2"/>
</dbReference>
<organism evidence="1 2">
    <name type="scientific">Hydrocarboniclastica marina</name>
    <dbReference type="NCBI Taxonomy" id="2259620"/>
    <lineage>
        <taxon>Bacteria</taxon>
        <taxon>Pseudomonadati</taxon>
        <taxon>Pseudomonadota</taxon>
        <taxon>Gammaproteobacteria</taxon>
        <taxon>Alteromonadales</taxon>
        <taxon>Alteromonadaceae</taxon>
        <taxon>Hydrocarboniclastica</taxon>
    </lineage>
</organism>
<sequence>MSVNLLDSKGTPLDKQKFTWRELVQDPISKLDDDAFTRVRVILANGLEQQANRFQHMCSQMNKELRQPLAQVRRQEHHQQTMINWLLSSDHSPIETTIGYEQVAIEVTAAVAQREPDPYLAQVYRFGLLEDFDHMYRYSALLDRVEGKDANNILQSYTDIVPGRATMDEHRHPHDDLRDHYDRKTAAPISKMHALTIMSGEYQTRDYYMNIGPTFSDPVARQLYAEIASIEEQHVTQYGSIIDPNETMLEKWLLYEANEAYNYYSFVQSETNPRIKAIWERFLDYELGHLDLVKNLFKKYENRDPAEILPERLPDPIPFESQRDFVRKTLEEEINLRANGPNFVDKADENHASLDYRQHMNSEGSPTEAVAAGYKWEPGTELARKPSSV</sequence>
<evidence type="ECO:0000313" key="1">
    <source>
        <dbReference type="EMBL" id="QCF26068.1"/>
    </source>
</evidence>
<dbReference type="Proteomes" id="UP000298049">
    <property type="component" value="Chromosome"/>
</dbReference>
<dbReference type="KEGG" id="hmi:soil367_09080"/>
<reference evidence="1 2" key="1">
    <citation type="submission" date="2018-07" db="EMBL/GenBank/DDBJ databases">
        <title>Marsedoiliclastica nanhaica gen. nov. sp. nov., a novel marine hydrocarbonoclastic bacterium isolated from an in-situ enriched hydrocarbon-degrading consortium in deep-sea sediment.</title>
        <authorList>
            <person name="Dong C."/>
            <person name="Ma T."/>
            <person name="Liu R."/>
            <person name="Shao Z."/>
        </authorList>
    </citation>
    <scope>NUCLEOTIDE SEQUENCE [LARGE SCALE GENOMIC DNA]</scope>
    <source>
        <strain evidence="2">soil36-7</strain>
    </source>
</reference>
<evidence type="ECO:0000313" key="2">
    <source>
        <dbReference type="Proteomes" id="UP000298049"/>
    </source>
</evidence>
<gene>
    <name evidence="1" type="ORF">soil367_09080</name>
</gene>
<keyword evidence="2" id="KW-1185">Reference proteome</keyword>
<dbReference type="RefSeq" id="WP_136548790.1">
    <property type="nucleotide sequence ID" value="NZ_CP031093.1"/>
</dbReference>
<name>A0A4P7XGE1_9ALTE</name>
<accession>A0A4P7XGE1</accession>
<proteinExistence type="predicted"/>
<evidence type="ECO:0008006" key="3">
    <source>
        <dbReference type="Google" id="ProtNLM"/>
    </source>
</evidence>
<dbReference type="OrthoDB" id="1836949at2"/>
<dbReference type="EMBL" id="CP031093">
    <property type="protein sequence ID" value="QCF26068.1"/>
    <property type="molecule type" value="Genomic_DNA"/>
</dbReference>
<protein>
    <recommendedName>
        <fullName evidence="3">Ferritin-like domain-containing protein</fullName>
    </recommendedName>
</protein>
<dbReference type="AlphaFoldDB" id="A0A4P7XGE1"/>
<dbReference type="InterPro" id="IPR009078">
    <property type="entry name" value="Ferritin-like_SF"/>
</dbReference>